<proteinExistence type="predicted"/>
<sequence>MEFNTEIGRRRVLDGISFEVSMGERLAILGRNGAGKSTLISLLCGLQFPSSGIIHRGLSMSWPIAIDGVVQGEMTGYDYVRFILRIYGVPFEEKLDYIQAFAELGRQLHLPMRFYSTGMRARLAFALSFAIDFDCILIDEVLAVGDQRFHQRCYDELFVRRKHCAMIVAIHDAGFVREHCTAALVLKGGRGRVFHDVDLATEIYASL</sequence>
<feature type="domain" description="ABC transporter" evidence="3">
    <location>
        <begin position="1"/>
        <end position="207"/>
    </location>
</feature>
<dbReference type="Proteomes" id="UP000199468">
    <property type="component" value="Unassembled WGS sequence"/>
</dbReference>
<evidence type="ECO:0000313" key="5">
    <source>
        <dbReference type="Proteomes" id="UP000199468"/>
    </source>
</evidence>
<dbReference type="InterPro" id="IPR027417">
    <property type="entry name" value="P-loop_NTPase"/>
</dbReference>
<dbReference type="EMBL" id="FNBZ01000005">
    <property type="protein sequence ID" value="SDG72806.1"/>
    <property type="molecule type" value="Genomic_DNA"/>
</dbReference>
<dbReference type="InterPro" id="IPR003593">
    <property type="entry name" value="AAA+_ATPase"/>
</dbReference>
<evidence type="ECO:0000259" key="3">
    <source>
        <dbReference type="PROSITE" id="PS50893"/>
    </source>
</evidence>
<name>A0ABY0P1D9_9HYPH</name>
<dbReference type="InterPro" id="IPR050683">
    <property type="entry name" value="Bact_Polysacc_Export_ATP-bd"/>
</dbReference>
<dbReference type="GO" id="GO:0005524">
    <property type="term" value="F:ATP binding"/>
    <property type="evidence" value="ECO:0007669"/>
    <property type="project" value="UniProtKB-KW"/>
</dbReference>
<dbReference type="PANTHER" id="PTHR46743">
    <property type="entry name" value="TEICHOIC ACIDS EXPORT ATP-BINDING PROTEIN TAGH"/>
    <property type="match status" value="1"/>
</dbReference>
<dbReference type="SUPFAM" id="SSF52540">
    <property type="entry name" value="P-loop containing nucleoside triphosphate hydrolases"/>
    <property type="match status" value="1"/>
</dbReference>
<dbReference type="Pfam" id="PF00005">
    <property type="entry name" value="ABC_tran"/>
    <property type="match status" value="1"/>
</dbReference>
<organism evidence="4 5">
    <name type="scientific">Bosea robiniae</name>
    <dbReference type="NCBI Taxonomy" id="1036780"/>
    <lineage>
        <taxon>Bacteria</taxon>
        <taxon>Pseudomonadati</taxon>
        <taxon>Pseudomonadota</taxon>
        <taxon>Alphaproteobacteria</taxon>
        <taxon>Hyphomicrobiales</taxon>
        <taxon>Boseaceae</taxon>
        <taxon>Bosea</taxon>
    </lineage>
</organism>
<protein>
    <submittedName>
        <fullName evidence="4">Capsular polysaccharide transport system ATP-binding protein</fullName>
    </submittedName>
</protein>
<gene>
    <name evidence="4" type="ORF">SAMN05421844_105100</name>
</gene>
<evidence type="ECO:0000313" key="4">
    <source>
        <dbReference type="EMBL" id="SDG72806.1"/>
    </source>
</evidence>
<keyword evidence="1" id="KW-0547">Nucleotide-binding</keyword>
<comment type="caution">
    <text evidence="4">The sequence shown here is derived from an EMBL/GenBank/DDBJ whole genome shotgun (WGS) entry which is preliminary data.</text>
</comment>
<dbReference type="InterPro" id="IPR003439">
    <property type="entry name" value="ABC_transporter-like_ATP-bd"/>
</dbReference>
<dbReference type="Gene3D" id="3.40.50.300">
    <property type="entry name" value="P-loop containing nucleotide triphosphate hydrolases"/>
    <property type="match status" value="1"/>
</dbReference>
<dbReference type="SMART" id="SM00382">
    <property type="entry name" value="AAA"/>
    <property type="match status" value="1"/>
</dbReference>
<evidence type="ECO:0000256" key="2">
    <source>
        <dbReference type="ARBA" id="ARBA00022840"/>
    </source>
</evidence>
<evidence type="ECO:0000256" key="1">
    <source>
        <dbReference type="ARBA" id="ARBA00022741"/>
    </source>
</evidence>
<accession>A0ABY0P1D9</accession>
<dbReference type="PANTHER" id="PTHR46743:SF2">
    <property type="entry name" value="TEICHOIC ACIDS EXPORT ATP-BINDING PROTEIN TAGH"/>
    <property type="match status" value="1"/>
</dbReference>
<keyword evidence="5" id="KW-1185">Reference proteome</keyword>
<dbReference type="PROSITE" id="PS50893">
    <property type="entry name" value="ABC_TRANSPORTER_2"/>
    <property type="match status" value="1"/>
</dbReference>
<keyword evidence="2 4" id="KW-0067">ATP-binding</keyword>
<reference evidence="4 5" key="1">
    <citation type="submission" date="2016-10" db="EMBL/GenBank/DDBJ databases">
        <authorList>
            <person name="Varghese N."/>
            <person name="Submissions S."/>
        </authorList>
    </citation>
    <scope>NUCLEOTIDE SEQUENCE [LARGE SCALE GENOMIC DNA]</scope>
    <source>
        <strain evidence="4 5">DSM 26672</strain>
    </source>
</reference>